<dbReference type="Proteomes" id="UP001633002">
    <property type="component" value="Unassembled WGS sequence"/>
</dbReference>
<dbReference type="PANTHER" id="PTHR45752:SF187">
    <property type="entry name" value="LEUCINE-RICH REPEAT AND IQ DOMAIN-CONTAINING PROTEIN 4"/>
    <property type="match status" value="1"/>
</dbReference>
<dbReference type="AlphaFoldDB" id="A0ABD3I8T9"/>
<proteinExistence type="predicted"/>
<dbReference type="SUPFAM" id="SSF52058">
    <property type="entry name" value="L domain-like"/>
    <property type="match status" value="1"/>
</dbReference>
<dbReference type="SMART" id="SM00369">
    <property type="entry name" value="LRR_TYP"/>
    <property type="match status" value="4"/>
</dbReference>
<dbReference type="Pfam" id="PF23598">
    <property type="entry name" value="LRR_14"/>
    <property type="match status" value="1"/>
</dbReference>
<evidence type="ECO:0000313" key="6">
    <source>
        <dbReference type="Proteomes" id="UP001633002"/>
    </source>
</evidence>
<keyword evidence="1" id="KW-0433">Leucine-rich repeat</keyword>
<organism evidence="5 6">
    <name type="scientific">Riccia sorocarpa</name>
    <dbReference type="NCBI Taxonomy" id="122646"/>
    <lineage>
        <taxon>Eukaryota</taxon>
        <taxon>Viridiplantae</taxon>
        <taxon>Streptophyta</taxon>
        <taxon>Embryophyta</taxon>
        <taxon>Marchantiophyta</taxon>
        <taxon>Marchantiopsida</taxon>
        <taxon>Marchantiidae</taxon>
        <taxon>Marchantiales</taxon>
        <taxon>Ricciaceae</taxon>
        <taxon>Riccia</taxon>
    </lineage>
</organism>
<dbReference type="InterPro" id="IPR003591">
    <property type="entry name" value="Leu-rich_rpt_typical-subtyp"/>
</dbReference>
<evidence type="ECO:0000256" key="2">
    <source>
        <dbReference type="ARBA" id="ARBA00022737"/>
    </source>
</evidence>
<keyword evidence="2" id="KW-0677">Repeat</keyword>
<dbReference type="InterPro" id="IPR032675">
    <property type="entry name" value="LRR_dom_sf"/>
</dbReference>
<dbReference type="EMBL" id="JBJQOH010000002">
    <property type="protein sequence ID" value="KAL3697969.1"/>
    <property type="molecule type" value="Genomic_DNA"/>
</dbReference>
<dbReference type="InterPro" id="IPR055414">
    <property type="entry name" value="LRR_R13L4/SHOC2-like"/>
</dbReference>
<protein>
    <recommendedName>
        <fullName evidence="4">Disease resistance R13L4/SHOC-2-like LRR domain-containing protein</fullName>
    </recommendedName>
</protein>
<evidence type="ECO:0000259" key="4">
    <source>
        <dbReference type="Pfam" id="PF23598"/>
    </source>
</evidence>
<dbReference type="Gene3D" id="3.80.10.10">
    <property type="entry name" value="Ribonuclease Inhibitor"/>
    <property type="match status" value="2"/>
</dbReference>
<evidence type="ECO:0000313" key="5">
    <source>
        <dbReference type="EMBL" id="KAL3697969.1"/>
    </source>
</evidence>
<evidence type="ECO:0000256" key="3">
    <source>
        <dbReference type="SAM" id="MobiDB-lite"/>
    </source>
</evidence>
<reference evidence="5 6" key="1">
    <citation type="submission" date="2024-09" db="EMBL/GenBank/DDBJ databases">
        <title>Chromosome-scale assembly of Riccia sorocarpa.</title>
        <authorList>
            <person name="Paukszto L."/>
        </authorList>
    </citation>
    <scope>NUCLEOTIDE SEQUENCE [LARGE SCALE GENOMIC DNA]</scope>
    <source>
        <strain evidence="5">LP-2024</strain>
        <tissue evidence="5">Aerial parts of the thallus</tissue>
    </source>
</reference>
<accession>A0ABD3I8T9</accession>
<feature type="domain" description="Disease resistance R13L4/SHOC-2-like LRR" evidence="4">
    <location>
        <begin position="139"/>
        <end position="242"/>
    </location>
</feature>
<feature type="region of interest" description="Disordered" evidence="3">
    <location>
        <begin position="535"/>
        <end position="556"/>
    </location>
</feature>
<evidence type="ECO:0000256" key="1">
    <source>
        <dbReference type="ARBA" id="ARBA00022614"/>
    </source>
</evidence>
<keyword evidence="6" id="KW-1185">Reference proteome</keyword>
<name>A0ABD3I8T9_9MARC</name>
<sequence>MELQVSDLIGLRLESLEIKVEGLQIVPDCFGGLQRLRYFWLECLGVENNLVESFRNLSALEGLTLRGKGITELPTEFGCFTTLRSLRLERTAVQALPGTSGKFSQLKYAWFIDNLDLRSLPDSFGQLAQLQSLDVWDSEHFSTLPDSVGSLTNLERLHLDECRIQALPASFSNLTRLVDLKLRCEDGAVPVAARNLINLVYLKIKVIGRQPVGDIFGQLSKLESLTLQCHAMENLVESFQNLFLLGRLDLSCETVEELPREIGCLTTMTQLVIACPSLQSLPVTLSELLKLKELHIWKSNLRSLPDSFGQLPQLRRLIISSKCLSILPDTFGNLSSLLDLELDCPIQLLPASFANLIRLTRLELRCEDGHTVRVLSSLISLDSLKIKVKTGADVVLDAVRDLGNLKSFRLAFRRPPSKTVRAGSHLTRRGRGVGLRVLIDGSSLAVPHCTLFFVAAPWNPTLVFIVLVFKFADPCRADPCNCVATVVTSALFLSCWYSRFEGRIMADRNRHLFGRQQRTDQVYNVSVMGTPLLDDSDSEVDASQVPSSQHGGSGGF</sequence>
<dbReference type="Pfam" id="PF13855">
    <property type="entry name" value="LRR_8"/>
    <property type="match status" value="1"/>
</dbReference>
<dbReference type="InterPro" id="IPR001611">
    <property type="entry name" value="Leu-rich_rpt"/>
</dbReference>
<dbReference type="PANTHER" id="PTHR45752">
    <property type="entry name" value="LEUCINE-RICH REPEAT-CONTAINING"/>
    <property type="match status" value="1"/>
</dbReference>
<gene>
    <name evidence="5" type="ORF">R1sor_012045</name>
</gene>
<comment type="caution">
    <text evidence="5">The sequence shown here is derived from an EMBL/GenBank/DDBJ whole genome shotgun (WGS) entry which is preliminary data.</text>
</comment>
<dbReference type="InterPro" id="IPR050715">
    <property type="entry name" value="LRR-SigEffector_domain"/>
</dbReference>